<feature type="region of interest" description="Disordered" evidence="2">
    <location>
        <begin position="526"/>
        <end position="564"/>
    </location>
</feature>
<evidence type="ECO:0000313" key="3">
    <source>
        <dbReference type="Ensembl" id="ENSBIXP00005029965.1"/>
    </source>
</evidence>
<feature type="region of interest" description="Disordered" evidence="2">
    <location>
        <begin position="670"/>
        <end position="697"/>
    </location>
</feature>
<feature type="coiled-coil region" evidence="1">
    <location>
        <begin position="333"/>
        <end position="430"/>
    </location>
</feature>
<dbReference type="Proteomes" id="UP000429181">
    <property type="component" value="Unassembled WGS sequence"/>
</dbReference>
<reference evidence="3" key="2">
    <citation type="submission" date="2025-08" db="UniProtKB">
        <authorList>
            <consortium name="Ensembl"/>
        </authorList>
    </citation>
    <scope>IDENTIFICATION</scope>
</reference>
<dbReference type="GO" id="GO:0098837">
    <property type="term" value="C:postsynaptic recycling endosome"/>
    <property type="evidence" value="ECO:0007669"/>
    <property type="project" value="TreeGrafter"/>
</dbReference>
<feature type="region of interest" description="Disordered" evidence="2">
    <location>
        <begin position="149"/>
        <end position="173"/>
    </location>
</feature>
<dbReference type="PANTHER" id="PTHR18978:SF1">
    <property type="entry name" value="GRIP1-ASSOCIATED PROTEIN 1"/>
    <property type="match status" value="1"/>
</dbReference>
<evidence type="ECO:0000256" key="2">
    <source>
        <dbReference type="SAM" id="MobiDB-lite"/>
    </source>
</evidence>
<dbReference type="GO" id="GO:0098998">
    <property type="term" value="C:extrinsic component of postsynaptic early endosome membrane"/>
    <property type="evidence" value="ECO:0007669"/>
    <property type="project" value="TreeGrafter"/>
</dbReference>
<accession>A0A4W2HG51</accession>
<feature type="compositionally biased region" description="Basic and acidic residues" evidence="2">
    <location>
        <begin position="536"/>
        <end position="555"/>
    </location>
</feature>
<feature type="compositionally biased region" description="Low complexity" evidence="2">
    <location>
        <begin position="676"/>
        <end position="685"/>
    </location>
</feature>
<dbReference type="Ensembl" id="ENSBIXT00005009340.1">
    <property type="protein sequence ID" value="ENSBIXP00005029965.1"/>
    <property type="gene ID" value="ENSBIXG00005010105.1"/>
</dbReference>
<evidence type="ECO:0000313" key="4">
    <source>
        <dbReference type="Proteomes" id="UP000429181"/>
    </source>
</evidence>
<feature type="coiled-coil region" evidence="1">
    <location>
        <begin position="212"/>
        <end position="296"/>
    </location>
</feature>
<dbReference type="GO" id="GO:0098887">
    <property type="term" value="P:neurotransmitter receptor transport, endosome to postsynaptic membrane"/>
    <property type="evidence" value="ECO:0007669"/>
    <property type="project" value="TreeGrafter"/>
</dbReference>
<name>A0A4W2HG51_BOBOX</name>
<dbReference type="GO" id="GO:0098978">
    <property type="term" value="C:glutamatergic synapse"/>
    <property type="evidence" value="ECO:0007669"/>
    <property type="project" value="TreeGrafter"/>
</dbReference>
<reference evidence="4" key="1">
    <citation type="submission" date="2018-11" db="EMBL/GenBank/DDBJ databases">
        <title>Haplotype-resolved cattle genomes.</title>
        <authorList>
            <person name="Low W.Y."/>
            <person name="Tearle R."/>
            <person name="Bickhart D.M."/>
            <person name="Rosen B.D."/>
            <person name="Koren S."/>
            <person name="Rhie A."/>
            <person name="Hiendleder S."/>
            <person name="Phillippy A.M."/>
            <person name="Smith T.P.L."/>
            <person name="Williams J.L."/>
        </authorList>
    </citation>
    <scope>NUCLEOTIDE SEQUENCE [LARGE SCALE GENOMIC DNA]</scope>
</reference>
<keyword evidence="1" id="KW-0175">Coiled coil</keyword>
<dbReference type="AlphaFoldDB" id="A0A4W2HG51"/>
<gene>
    <name evidence="3" type="primary">GRIPAP1</name>
</gene>
<evidence type="ECO:0000256" key="1">
    <source>
        <dbReference type="SAM" id="Coils"/>
    </source>
</evidence>
<organism evidence="3 4">
    <name type="scientific">Bos indicus x Bos taurus</name>
    <name type="common">Hybrid cattle</name>
    <dbReference type="NCBI Taxonomy" id="30522"/>
    <lineage>
        <taxon>Eukaryota</taxon>
        <taxon>Metazoa</taxon>
        <taxon>Chordata</taxon>
        <taxon>Craniata</taxon>
        <taxon>Vertebrata</taxon>
        <taxon>Euteleostomi</taxon>
        <taxon>Mammalia</taxon>
        <taxon>Eutheria</taxon>
        <taxon>Laurasiatheria</taxon>
        <taxon>Artiodactyla</taxon>
        <taxon>Ruminantia</taxon>
        <taxon>Pecora</taxon>
        <taxon>Bovidae</taxon>
        <taxon>Bovinae</taxon>
        <taxon>Bos</taxon>
    </lineage>
</organism>
<dbReference type="GO" id="GO:0099152">
    <property type="term" value="P:regulation of neurotransmitter receptor transport, endosome to postsynaptic membrane"/>
    <property type="evidence" value="ECO:0007669"/>
    <property type="project" value="TreeGrafter"/>
</dbReference>
<dbReference type="PANTHER" id="PTHR18978">
    <property type="entry name" value="GRIP-1 ASSOCIATED PROTEIN 1"/>
    <property type="match status" value="1"/>
</dbReference>
<feature type="coiled-coil region" evidence="1">
    <location>
        <begin position="38"/>
        <end position="148"/>
    </location>
</feature>
<proteinExistence type="predicted"/>
<sequence>MAQALSEEEFQRMQAQLLELRTNNYQLSDELRKNGVELTSLRQKVAYLDKEFSKAQKEVEGLLSENEMLQAKLHSQEEDFRLQNSTLMAEFSKLCSQMEQLERENQQLKAGAAREGAAQAGSLVDGELLRLQAENTALQKNVAALQERYGKEAGRPPAASEGEGDPPGGPASPVVAPMPLAEVELKWEMEKEEKRLLWEQLQGLETLKQAETSRLQEELAKLSEKLKKKQESFCRLQTEKETLFNDSRNKIEELQQRKEADLKAQLARTQKLQQELEAANQSLAELRDQRQGERLEHAAALRALQDQVSLQSADAQEQVEGLLTENNALRTSLAALEQIQTAKTQELNMLREQTAGLTAELQQRQTQYEDLMGQKDDLNCQLQESLRANSRLLEQLQELGQEKEQLIQELQEARKSAEKRKAMLDELAMETLQEKSQHKEELGAVRLRHEKEVLGVRARYERELRELHEDKKRQEEELRGQIREEKARTRELETLQQTVEELQAQVHSMDGAKGWFERRLKEAEESLQQQQQEQEEALRQCQEQHTRELKSKEEELQGVQEQLRQAQEERDCHLKTINSLKQEVKDTVDGQRILEKKGSAALKDLKRQLHLERKRADKLQERLQDILTNSKSRSGLEELVLSEMNSPSRTQTGDSSSVSSFSYREILREKESSTVPARSLSSSPQAQPPRPAELSDEEVAELFQRLAEMQQEKWMLEEKVKHLEVSSASMAEDLCRKSAIIETYVMDSRIDVSVAAGHTDRSGLGSVLRDLVKPGDENLREMNKKLQNMLEEQLTKNMHLHKASVAYQPTPLSSHTAPGSSASSPFTYPIHCVLLPPHLPIIQSTYSLSVLIFHSSFCPCIHALIQSYTFSHSPISPPTICPSALLPV</sequence>
<dbReference type="InterPro" id="IPR026204">
    <property type="entry name" value="GRIPAP1"/>
</dbReference>
<dbReference type="GO" id="GO:1905244">
    <property type="term" value="P:regulation of modification of synaptic structure"/>
    <property type="evidence" value="ECO:0007669"/>
    <property type="project" value="TreeGrafter"/>
</dbReference>
<protein>
    <submittedName>
        <fullName evidence="3">GRIP1 associated protein 1</fullName>
    </submittedName>
</protein>
<dbReference type="GO" id="GO:0099158">
    <property type="term" value="P:regulation of recycling endosome localization within postsynapse"/>
    <property type="evidence" value="ECO:0007669"/>
    <property type="project" value="TreeGrafter"/>
</dbReference>
<dbReference type="GeneTree" id="ENSGT00720000108868"/>